<dbReference type="Proteomes" id="UP000639338">
    <property type="component" value="Unassembled WGS sequence"/>
</dbReference>
<dbReference type="EMBL" id="JACMRX010000002">
    <property type="protein sequence ID" value="KAF7996166.1"/>
    <property type="molecule type" value="Genomic_DNA"/>
</dbReference>
<name>A0A834Y455_APHGI</name>
<accession>A0A834Y455</accession>
<evidence type="ECO:0000313" key="2">
    <source>
        <dbReference type="EMBL" id="KAF7996166.1"/>
    </source>
</evidence>
<gene>
    <name evidence="2" type="ORF">HCN44_011499</name>
</gene>
<sequence length="164" mass="18798">MDTYPARHALLKSGISVHDYYGKFAPLALKIGRDLLLSDFDQVHPNVHDTLLIRWPTVRKHLINRLQQFKITNDHDKDLASSLPQLAPENADAVILHLLPYLVDSDTRKRKSSSSVDPNSPGPSRITKEKFSSKFKIDERRESFFLHVETAQDINAEIEKRKDT</sequence>
<comment type="caution">
    <text evidence="2">The sequence shown here is derived from an EMBL/GenBank/DDBJ whole genome shotgun (WGS) entry which is preliminary data.</text>
</comment>
<dbReference type="OrthoDB" id="10045355at2759"/>
<feature type="region of interest" description="Disordered" evidence="1">
    <location>
        <begin position="109"/>
        <end position="132"/>
    </location>
</feature>
<reference evidence="2 3" key="1">
    <citation type="submission" date="2020-08" db="EMBL/GenBank/DDBJ databases">
        <title>Aphidius gifuensis genome sequencing and assembly.</title>
        <authorList>
            <person name="Du Z."/>
        </authorList>
    </citation>
    <scope>NUCLEOTIDE SEQUENCE [LARGE SCALE GENOMIC DNA]</scope>
    <source>
        <strain evidence="2">YNYX2018</strain>
        <tissue evidence="2">Adults</tissue>
    </source>
</reference>
<evidence type="ECO:0000313" key="3">
    <source>
        <dbReference type="Proteomes" id="UP000639338"/>
    </source>
</evidence>
<dbReference type="AlphaFoldDB" id="A0A834Y455"/>
<protein>
    <submittedName>
        <fullName evidence="2">Uncharacterized protein</fullName>
    </submittedName>
</protein>
<organism evidence="2 3">
    <name type="scientific">Aphidius gifuensis</name>
    <name type="common">Parasitoid wasp</name>
    <dbReference type="NCBI Taxonomy" id="684658"/>
    <lineage>
        <taxon>Eukaryota</taxon>
        <taxon>Metazoa</taxon>
        <taxon>Ecdysozoa</taxon>
        <taxon>Arthropoda</taxon>
        <taxon>Hexapoda</taxon>
        <taxon>Insecta</taxon>
        <taxon>Pterygota</taxon>
        <taxon>Neoptera</taxon>
        <taxon>Endopterygota</taxon>
        <taxon>Hymenoptera</taxon>
        <taxon>Apocrita</taxon>
        <taxon>Ichneumonoidea</taxon>
        <taxon>Braconidae</taxon>
        <taxon>Aphidiinae</taxon>
        <taxon>Aphidius</taxon>
    </lineage>
</organism>
<proteinExistence type="predicted"/>
<keyword evidence="3" id="KW-1185">Reference proteome</keyword>
<evidence type="ECO:0000256" key="1">
    <source>
        <dbReference type="SAM" id="MobiDB-lite"/>
    </source>
</evidence>